<evidence type="ECO:0000259" key="10">
    <source>
        <dbReference type="Pfam" id="PF00692"/>
    </source>
</evidence>
<evidence type="ECO:0000256" key="6">
    <source>
        <dbReference type="ARBA" id="ARBA00023080"/>
    </source>
</evidence>
<dbReference type="NCBIfam" id="TIGR00576">
    <property type="entry name" value="dut"/>
    <property type="match status" value="1"/>
</dbReference>
<evidence type="ECO:0000256" key="2">
    <source>
        <dbReference type="ARBA" id="ARBA00005142"/>
    </source>
</evidence>
<dbReference type="EC" id="3.6.1.23" evidence="9"/>
<dbReference type="InterPro" id="IPR036157">
    <property type="entry name" value="dUTPase-like_sf"/>
</dbReference>
<dbReference type="Gene3D" id="2.70.40.10">
    <property type="match status" value="1"/>
</dbReference>
<organism evidence="11 12">
    <name type="scientific">Ursus maritimus</name>
    <name type="common">Polar bear</name>
    <name type="synonym">Thalarctos maritimus</name>
    <dbReference type="NCBI Taxonomy" id="29073"/>
    <lineage>
        <taxon>Eukaryota</taxon>
        <taxon>Metazoa</taxon>
        <taxon>Chordata</taxon>
        <taxon>Craniata</taxon>
        <taxon>Vertebrata</taxon>
        <taxon>Euteleostomi</taxon>
        <taxon>Mammalia</taxon>
        <taxon>Eutheria</taxon>
        <taxon>Laurasiatheria</taxon>
        <taxon>Carnivora</taxon>
        <taxon>Caniformia</taxon>
        <taxon>Ursidae</taxon>
        <taxon>Ursus</taxon>
    </lineage>
</organism>
<evidence type="ECO:0000256" key="3">
    <source>
        <dbReference type="ARBA" id="ARBA00006581"/>
    </source>
</evidence>
<evidence type="ECO:0000256" key="5">
    <source>
        <dbReference type="ARBA" id="ARBA00022842"/>
    </source>
</evidence>
<dbReference type="SUPFAM" id="SSF51283">
    <property type="entry name" value="dUTPase-like"/>
    <property type="match status" value="1"/>
</dbReference>
<evidence type="ECO:0000313" key="12">
    <source>
        <dbReference type="RefSeq" id="XP_040476587.1"/>
    </source>
</evidence>
<dbReference type="GO" id="GO:0004170">
    <property type="term" value="F:dUTP diphosphatase activity"/>
    <property type="evidence" value="ECO:0007669"/>
    <property type="project" value="UniProtKB-UniRule"/>
</dbReference>
<keyword evidence="6 9" id="KW-0546">Nucleotide metabolism</keyword>
<dbReference type="RefSeq" id="XP_040476587.1">
    <property type="nucleotide sequence ID" value="XM_040620653.1"/>
</dbReference>
<dbReference type="GeneID" id="103676713"/>
<dbReference type="FunFam" id="2.70.40.10:FF:000004">
    <property type="entry name" value="Deoxyuridine triphosphatase"/>
    <property type="match status" value="1"/>
</dbReference>
<keyword evidence="4 9" id="KW-0378">Hydrolase</keyword>
<dbReference type="KEGG" id="umr:103676713"/>
<comment type="cofactor">
    <cofactor evidence="1 9">
        <name>Mg(2+)</name>
        <dbReference type="ChEBI" id="CHEBI:18420"/>
    </cofactor>
</comment>
<dbReference type="InterPro" id="IPR033704">
    <property type="entry name" value="dUTPase_trimeric"/>
</dbReference>
<dbReference type="Pfam" id="PF00692">
    <property type="entry name" value="dUTPase"/>
    <property type="match status" value="1"/>
</dbReference>
<dbReference type="OrthoDB" id="419889at2759"/>
<accession>A0A8M1F409</accession>
<evidence type="ECO:0000256" key="4">
    <source>
        <dbReference type="ARBA" id="ARBA00022801"/>
    </source>
</evidence>
<sequence>MTPLCPRPALRHHFFTSLFRPGFKDACSAGRRAEAAGPLFRPLSSTRSLSRGCRATPAISPSKRPRPAEGSMRLRFVRLSEHATAPTKGSARAAGYDLYSLTGIGEREKGVCDDSNEERKEKVSAYDYTLPPMEKALVKTDIQVALPSGCYGRVAPRSGLAAKHFIDVGAGVIDEDYRGNVGVVLFNFGKEKFEVKKGDRIAQLICERIFYPEIEEVQVLDDTERGSGGFGSTGKN</sequence>
<dbReference type="GO" id="GO:0046081">
    <property type="term" value="P:dUTP catabolic process"/>
    <property type="evidence" value="ECO:0007669"/>
    <property type="project" value="UniProtKB-UniRule"/>
</dbReference>
<gene>
    <name evidence="12" type="primary">DUT</name>
</gene>
<evidence type="ECO:0000256" key="8">
    <source>
        <dbReference type="ARBA" id="ARBA00057946"/>
    </source>
</evidence>
<proteinExistence type="inferred from homology"/>
<dbReference type="CTD" id="1854"/>
<evidence type="ECO:0000256" key="9">
    <source>
        <dbReference type="RuleBase" id="RU367024"/>
    </source>
</evidence>
<dbReference type="CDD" id="cd07557">
    <property type="entry name" value="trimeric_dUTPase"/>
    <property type="match status" value="1"/>
</dbReference>
<evidence type="ECO:0000256" key="1">
    <source>
        <dbReference type="ARBA" id="ARBA00001946"/>
    </source>
</evidence>
<dbReference type="UniPathway" id="UPA00610">
    <property type="reaction ID" value="UER00666"/>
</dbReference>
<keyword evidence="11" id="KW-1185">Reference proteome</keyword>
<feature type="domain" description="dUTPase-like" evidence="10">
    <location>
        <begin position="124"/>
        <end position="234"/>
    </location>
</feature>
<dbReference type="GO" id="GO:0006226">
    <property type="term" value="P:dUMP biosynthetic process"/>
    <property type="evidence" value="ECO:0007669"/>
    <property type="project" value="UniProtKB-UniRule"/>
</dbReference>
<reference evidence="12" key="1">
    <citation type="submission" date="2025-08" db="UniProtKB">
        <authorList>
            <consortium name="RefSeq"/>
        </authorList>
    </citation>
    <scope>IDENTIFICATION</scope>
    <source>
        <tissue evidence="12">Whole blood</tissue>
    </source>
</reference>
<comment type="catalytic activity">
    <reaction evidence="7 9">
        <text>dUTP + H2O = dUMP + diphosphate + H(+)</text>
        <dbReference type="Rhea" id="RHEA:10248"/>
        <dbReference type="ChEBI" id="CHEBI:15377"/>
        <dbReference type="ChEBI" id="CHEBI:15378"/>
        <dbReference type="ChEBI" id="CHEBI:33019"/>
        <dbReference type="ChEBI" id="CHEBI:61555"/>
        <dbReference type="ChEBI" id="CHEBI:246422"/>
        <dbReference type="EC" id="3.6.1.23"/>
    </reaction>
</comment>
<dbReference type="GO" id="GO:0000287">
    <property type="term" value="F:magnesium ion binding"/>
    <property type="evidence" value="ECO:0007669"/>
    <property type="project" value="UniProtKB-UniRule"/>
</dbReference>
<dbReference type="Proteomes" id="UP000261680">
    <property type="component" value="Unplaced"/>
</dbReference>
<dbReference type="PANTHER" id="PTHR11241:SF0">
    <property type="entry name" value="DEOXYURIDINE 5'-TRIPHOSPHATE NUCLEOTIDOHYDROLASE"/>
    <property type="match status" value="1"/>
</dbReference>
<comment type="pathway">
    <text evidence="2 9">Pyrimidine metabolism; dUMP biosynthesis; dUMP from dCTP (dUTP route): step 2/2.</text>
</comment>
<comment type="similarity">
    <text evidence="3 9">Belongs to the dUTPase family.</text>
</comment>
<dbReference type="InterPro" id="IPR008181">
    <property type="entry name" value="dUTPase"/>
</dbReference>
<evidence type="ECO:0000256" key="7">
    <source>
        <dbReference type="ARBA" id="ARBA00047686"/>
    </source>
</evidence>
<name>A0A8M1F409_URSMA</name>
<keyword evidence="9" id="KW-0479">Metal-binding</keyword>
<dbReference type="PANTHER" id="PTHR11241">
    <property type="entry name" value="DEOXYURIDINE 5'-TRIPHOSPHATE NUCLEOTIDOHYDROLASE"/>
    <property type="match status" value="1"/>
</dbReference>
<evidence type="ECO:0000313" key="11">
    <source>
        <dbReference type="Proteomes" id="UP000261680"/>
    </source>
</evidence>
<comment type="function">
    <text evidence="8">Catalyzes the cleavage of 2'-deoxyuridine 5'-triphosphate (dUTP) into 2'-deoxyuridine 5'-monophosphate (dUMP) and inorganic pyrophosphate and through its action efficiently prevents uracil misincorporation into DNA and at the same time provides dUMP, the substrate for de novo thymidylate biosynthesis. Inhibits peroxisome proliferator-activated receptor (PPAR) activity by binding of its N-terminal to PPAR, preventing the latter's dimerization with retinoid X receptor. Essential for embryonic development.</text>
</comment>
<dbReference type="AlphaFoldDB" id="A0A8M1F409"/>
<dbReference type="InterPro" id="IPR029054">
    <property type="entry name" value="dUTPase-like"/>
</dbReference>
<keyword evidence="5 9" id="KW-0460">Magnesium</keyword>
<comment type="function">
    <text evidence="9">Involved in nucleotide metabolism via production of dUMP, the immediate precursor of thymidine nucleotides, and decreases the intracellular concentration of dUTP so that uracil cannot be incorporated into DNA.</text>
</comment>
<protein>
    <recommendedName>
        <fullName evidence="9">Deoxyuridine 5'-triphosphate nucleotidohydrolase</fullName>
        <shortName evidence="9">dUTPase</shortName>
        <ecNumber evidence="9">3.6.1.23</ecNumber>
    </recommendedName>
    <alternativeName>
        <fullName evidence="9">dUTP pyrophosphatase</fullName>
    </alternativeName>
</protein>
<dbReference type="NCBIfam" id="NF001862">
    <property type="entry name" value="PRK00601.1"/>
    <property type="match status" value="1"/>
</dbReference>